<evidence type="ECO:0000313" key="3">
    <source>
        <dbReference type="Proteomes" id="UP000011713"/>
    </source>
</evidence>
<evidence type="ECO:0000313" key="2">
    <source>
        <dbReference type="EnsemblProtists" id="HpaP813831"/>
    </source>
</evidence>
<dbReference type="STRING" id="559515.M4C413"/>
<evidence type="ECO:0000259" key="1">
    <source>
        <dbReference type="Pfam" id="PF00149"/>
    </source>
</evidence>
<dbReference type="eggNOG" id="KOG1432">
    <property type="taxonomic scope" value="Eukaryota"/>
</dbReference>
<protein>
    <recommendedName>
        <fullName evidence="1">Calcineurin-like phosphoesterase domain-containing protein</fullName>
    </recommendedName>
</protein>
<dbReference type="Pfam" id="PF00149">
    <property type="entry name" value="Metallophos"/>
    <property type="match status" value="1"/>
</dbReference>
<dbReference type="InParanoid" id="M4C413"/>
<dbReference type="InterPro" id="IPR004843">
    <property type="entry name" value="Calcineurin-like_PHP"/>
</dbReference>
<keyword evidence="3" id="KW-1185">Reference proteome</keyword>
<dbReference type="PANTHER" id="PTHR32440:SF0">
    <property type="entry name" value="PHOSPHATASE DCR2-RELATED"/>
    <property type="match status" value="1"/>
</dbReference>
<proteinExistence type="predicted"/>
<dbReference type="OMA" id="MHAFAMN"/>
<dbReference type="InterPro" id="IPR029052">
    <property type="entry name" value="Metallo-depent_PP-like"/>
</dbReference>
<dbReference type="PANTHER" id="PTHR32440">
    <property type="entry name" value="PHOSPHATASE DCR2-RELATED-RELATED"/>
    <property type="match status" value="1"/>
</dbReference>
<name>M4C413_HYAAE</name>
<accession>M4C413</accession>
<sequence>MTIPLPPDANALMTKFHPSRLLSSARSPRSSTRRPPFNCKYCNVVMAGIVAAALAAVTASHPIVLPHIAVVNLTMVSAASANDTMDACVRRGWTPTGVDWTAVSSSSGPASYLCMQQSIQGVETDVGRAVNLDAVSVIRRIVVVSAADSCPSPMQTVSNPSSRVFVCAEYVSASTAFDTQQYVVDLMTTTESFYDHETPGWITWVTDLKMKPDALSVYLSARYPVRPIVGLAVLTNVTAGTMYSACDELQPLGQWEAPGFMLKSSASRSSGYSGVVVCVHRPSSSTTGVYSVLTVLDVVSPTEPCPGSTANGTEITSDRIKLCAGWGLVGFGSKINLVSSQATSSFVAELSQYQTTEVEAASFNIAPFPGDWDIISPGITGDVRTFFLTRQYKPFVLNTKSSSTGNTVNVDSEVSSSVEAVASSSTEELSFRVLQIADMHISGDPDLPCLTLPSSIRASILAAASVIAQQMREEGNSTESIAAGEGTDALYRECREAVTLAFLDELLDIEKPDFVVFSGDNVQQGKDPNLLRVAMNAFTSRVERRKIPWSAVFGNHDTDGGLSREGLLELMTQGKQYSYAKYGPRDIGGVGNYEVNVVAPADGFWGEKGSTVFRMYFLDSHASIDAAAYPFINDPSDNDWIKESQINFYRELALSHTAEKAKHNSGVSVKGKIPAVMYYHIPIPEYGLASPLTRMGTINEPVSSAAVNTGLFSALLEVGDVKATFVGHDHMNDFCYRHQTIPLCYGGGSGFGTAYGKAGFDRRARVLEWKFHANKTRTMRSWQRLFSDPTQIQSLEVLYSE</sequence>
<dbReference type="Proteomes" id="UP000011713">
    <property type="component" value="Unassembled WGS sequence"/>
</dbReference>
<reference evidence="3" key="1">
    <citation type="journal article" date="2010" name="Science">
        <title>Signatures of adaptation to obligate biotrophy in the Hyaloperonospora arabidopsidis genome.</title>
        <authorList>
            <person name="Baxter L."/>
            <person name="Tripathy S."/>
            <person name="Ishaque N."/>
            <person name="Boot N."/>
            <person name="Cabral A."/>
            <person name="Kemen E."/>
            <person name="Thines M."/>
            <person name="Ah-Fong A."/>
            <person name="Anderson R."/>
            <person name="Badejoko W."/>
            <person name="Bittner-Eddy P."/>
            <person name="Boore J.L."/>
            <person name="Chibucos M.C."/>
            <person name="Coates M."/>
            <person name="Dehal P."/>
            <person name="Delehaunty K."/>
            <person name="Dong S."/>
            <person name="Downton P."/>
            <person name="Dumas B."/>
            <person name="Fabro G."/>
            <person name="Fronick C."/>
            <person name="Fuerstenberg S.I."/>
            <person name="Fulton L."/>
            <person name="Gaulin E."/>
            <person name="Govers F."/>
            <person name="Hughes L."/>
            <person name="Humphray S."/>
            <person name="Jiang R.H."/>
            <person name="Judelson H."/>
            <person name="Kamoun S."/>
            <person name="Kyung K."/>
            <person name="Meijer H."/>
            <person name="Minx P."/>
            <person name="Morris P."/>
            <person name="Nelson J."/>
            <person name="Phuntumart V."/>
            <person name="Qutob D."/>
            <person name="Rehmany A."/>
            <person name="Rougon-Cardoso A."/>
            <person name="Ryden P."/>
            <person name="Torto-Alalibo T."/>
            <person name="Studholme D."/>
            <person name="Wang Y."/>
            <person name="Win J."/>
            <person name="Wood J."/>
            <person name="Clifton S.W."/>
            <person name="Rogers J."/>
            <person name="Van den Ackerveken G."/>
            <person name="Jones J.D."/>
            <person name="McDowell J.M."/>
            <person name="Beynon J."/>
            <person name="Tyler B.M."/>
        </authorList>
    </citation>
    <scope>NUCLEOTIDE SEQUENCE [LARGE SCALE GENOMIC DNA]</scope>
    <source>
        <strain evidence="3">Emoy2</strain>
    </source>
</reference>
<dbReference type="EnsemblProtists" id="HpaT813831">
    <property type="protein sequence ID" value="HpaP813831"/>
    <property type="gene ID" value="HpaG813831"/>
</dbReference>
<dbReference type="SUPFAM" id="SSF56300">
    <property type="entry name" value="Metallo-dependent phosphatases"/>
    <property type="match status" value="1"/>
</dbReference>
<reference evidence="2" key="2">
    <citation type="submission" date="2015-06" db="UniProtKB">
        <authorList>
            <consortium name="EnsemblProtists"/>
        </authorList>
    </citation>
    <scope>IDENTIFICATION</scope>
    <source>
        <strain evidence="2">Emoy2</strain>
    </source>
</reference>
<organism evidence="2 3">
    <name type="scientific">Hyaloperonospora arabidopsidis (strain Emoy2)</name>
    <name type="common">Downy mildew agent</name>
    <name type="synonym">Peronospora arabidopsidis</name>
    <dbReference type="NCBI Taxonomy" id="559515"/>
    <lineage>
        <taxon>Eukaryota</taxon>
        <taxon>Sar</taxon>
        <taxon>Stramenopiles</taxon>
        <taxon>Oomycota</taxon>
        <taxon>Peronosporomycetes</taxon>
        <taxon>Peronosporales</taxon>
        <taxon>Peronosporaceae</taxon>
        <taxon>Hyaloperonospora</taxon>
    </lineage>
</organism>
<dbReference type="GO" id="GO:0005737">
    <property type="term" value="C:cytoplasm"/>
    <property type="evidence" value="ECO:0007669"/>
    <property type="project" value="TreeGrafter"/>
</dbReference>
<dbReference type="GO" id="GO:0016788">
    <property type="term" value="F:hydrolase activity, acting on ester bonds"/>
    <property type="evidence" value="ECO:0007669"/>
    <property type="project" value="TreeGrafter"/>
</dbReference>
<dbReference type="EMBL" id="JH598193">
    <property type="status" value="NOT_ANNOTATED_CDS"/>
    <property type="molecule type" value="Genomic_DNA"/>
</dbReference>
<dbReference type="AlphaFoldDB" id="M4C413"/>
<feature type="domain" description="Calcineurin-like phosphoesterase" evidence="1">
    <location>
        <begin position="431"/>
        <end position="731"/>
    </location>
</feature>
<dbReference type="VEuPathDB" id="FungiDB:HpaG813831"/>
<dbReference type="Gene3D" id="3.60.21.10">
    <property type="match status" value="1"/>
</dbReference>
<dbReference type="CDD" id="cd07383">
    <property type="entry name" value="MPP_Dcr2"/>
    <property type="match status" value="1"/>
</dbReference>
<dbReference type="HOGENOM" id="CLU_023712_0_0_1"/>